<dbReference type="EMBL" id="JWZT01005339">
    <property type="protein sequence ID" value="KII61460.1"/>
    <property type="molecule type" value="Genomic_DNA"/>
</dbReference>
<dbReference type="InterPro" id="IPR040122">
    <property type="entry name" value="Importin_beta"/>
</dbReference>
<evidence type="ECO:0000256" key="1">
    <source>
        <dbReference type="ARBA" id="ARBA00004496"/>
    </source>
</evidence>
<gene>
    <name evidence="6" type="ORF">RF11_12875</name>
</gene>
<evidence type="ECO:0000256" key="5">
    <source>
        <dbReference type="ARBA" id="ARBA00022927"/>
    </source>
</evidence>
<accession>A0A0C2M315</accession>
<evidence type="ECO:0000256" key="4">
    <source>
        <dbReference type="ARBA" id="ARBA00022737"/>
    </source>
</evidence>
<dbReference type="SUPFAM" id="SSF48371">
    <property type="entry name" value="ARM repeat"/>
    <property type="match status" value="1"/>
</dbReference>
<evidence type="ECO:0000256" key="3">
    <source>
        <dbReference type="ARBA" id="ARBA00022490"/>
    </source>
</evidence>
<keyword evidence="3" id="KW-0963">Cytoplasm</keyword>
<dbReference type="InterPro" id="IPR011989">
    <property type="entry name" value="ARM-like"/>
</dbReference>
<evidence type="ECO:0000256" key="2">
    <source>
        <dbReference type="ARBA" id="ARBA00022448"/>
    </source>
</evidence>
<dbReference type="Proteomes" id="UP000031668">
    <property type="component" value="Unassembled WGS sequence"/>
</dbReference>
<dbReference type="Gene3D" id="1.25.10.10">
    <property type="entry name" value="Leucine-rich Repeat Variant"/>
    <property type="match status" value="1"/>
</dbReference>
<dbReference type="AlphaFoldDB" id="A0A0C2M315"/>
<dbReference type="GO" id="GO:0006606">
    <property type="term" value="P:protein import into nucleus"/>
    <property type="evidence" value="ECO:0007669"/>
    <property type="project" value="InterPro"/>
</dbReference>
<name>A0A0C2M315_THEKT</name>
<dbReference type="Pfam" id="PF18829">
    <property type="entry name" value="Importin_rep_6"/>
    <property type="match status" value="1"/>
</dbReference>
<keyword evidence="5" id="KW-0653">Protein transport</keyword>
<dbReference type="OMA" id="ANIMATD"/>
<dbReference type="PANTHER" id="PTHR10527">
    <property type="entry name" value="IMPORTIN BETA"/>
    <property type="match status" value="1"/>
</dbReference>
<proteinExistence type="predicted"/>
<dbReference type="InterPro" id="IPR041389">
    <property type="entry name" value="Importin_rep_6"/>
</dbReference>
<protein>
    <submittedName>
        <fullName evidence="6">Importin subunit beta-3</fullName>
    </submittedName>
</protein>
<comment type="subcellular location">
    <subcellularLocation>
        <location evidence="1">Cytoplasm</location>
    </subcellularLocation>
</comment>
<evidence type="ECO:0000313" key="7">
    <source>
        <dbReference type="Proteomes" id="UP000031668"/>
    </source>
</evidence>
<dbReference type="OrthoDB" id="543373at2759"/>
<organism evidence="6 7">
    <name type="scientific">Thelohanellus kitauei</name>
    <name type="common">Myxosporean</name>
    <dbReference type="NCBI Taxonomy" id="669202"/>
    <lineage>
        <taxon>Eukaryota</taxon>
        <taxon>Metazoa</taxon>
        <taxon>Cnidaria</taxon>
        <taxon>Myxozoa</taxon>
        <taxon>Myxosporea</taxon>
        <taxon>Bivalvulida</taxon>
        <taxon>Platysporina</taxon>
        <taxon>Myxobolidae</taxon>
        <taxon>Thelohanellus</taxon>
    </lineage>
</organism>
<keyword evidence="2" id="KW-0813">Transport</keyword>
<reference evidence="6 7" key="1">
    <citation type="journal article" date="2014" name="Genome Biol. Evol.">
        <title>The genome of the myxosporean Thelohanellus kitauei shows adaptations to nutrient acquisition within its fish host.</title>
        <authorList>
            <person name="Yang Y."/>
            <person name="Xiong J."/>
            <person name="Zhou Z."/>
            <person name="Huo F."/>
            <person name="Miao W."/>
            <person name="Ran C."/>
            <person name="Liu Y."/>
            <person name="Zhang J."/>
            <person name="Feng J."/>
            <person name="Wang M."/>
            <person name="Wang M."/>
            <person name="Wang L."/>
            <person name="Yao B."/>
        </authorList>
    </citation>
    <scope>NUCLEOTIDE SEQUENCE [LARGE SCALE GENOMIC DNA]</scope>
    <source>
        <strain evidence="6">Wuqing</strain>
    </source>
</reference>
<keyword evidence="7" id="KW-1185">Reference proteome</keyword>
<comment type="caution">
    <text evidence="6">The sequence shown here is derived from an EMBL/GenBank/DDBJ whole genome shotgun (WGS) entry which is preliminary data.</text>
</comment>
<evidence type="ECO:0000313" key="6">
    <source>
        <dbReference type="EMBL" id="KII61460.1"/>
    </source>
</evidence>
<dbReference type="InterPro" id="IPR016024">
    <property type="entry name" value="ARM-type_fold"/>
</dbReference>
<keyword evidence="4" id="KW-0677">Repeat</keyword>
<dbReference type="GO" id="GO:0005737">
    <property type="term" value="C:cytoplasm"/>
    <property type="evidence" value="ECO:0007669"/>
    <property type="project" value="UniProtKB-SubCell"/>
</dbReference>
<sequence length="503" mass="56508">MSKLAASLVDKFAKYYPNIVPELLALLRSLSSTLHTKFYIAALDALGHILMAVGLEKCKPDIGAVLAIVKQFEIGTIKKESGRDFQLEYLEILVYLARVLGANFSPIIPHLLPTLFELTSAPLDNPLVNSPWAVIEDLTGSSTMPRLLSAHTDAVEDRVNALSIVNKLFKLLKGDMLPHVEAMLDITIKNFTEIFDESVQLTCLQLFANLLKSAETSQTDLSVRIWEKIFNVFCNRVLNHNPLFEPEQTFEGIEKCLKVLSFKGINDQLLVKTMEIMKVEIDRTIKDYGSTILSKTPEEETITPDDDDYSDFEDDMESGERSLSAIMDLQRYLFKQLGAKFLPFWEQVHNDVFGLSQVLNPSMRSYSIYMFSNLFEFAPAESVNSTDNVLGVIIRGLSDPELTVRHSAVSTVGTVSEFASAHYKQFLEFVLPVIVKMICSTPASKVRDSVIDCAISVVGKIMKYQPAIIMSFDTAVQTWISWLPIQDDDVNFALEYLLELIET</sequence>